<dbReference type="InterPro" id="IPR003439">
    <property type="entry name" value="ABC_transporter-like_ATP-bd"/>
</dbReference>
<dbReference type="AlphaFoldDB" id="A0A0D3JTD4"/>
<reference evidence="3" key="1">
    <citation type="journal article" date="2013" name="Nature">
        <title>Pan genome of the phytoplankton Emiliania underpins its global distribution.</title>
        <authorList>
            <person name="Read B.A."/>
            <person name="Kegel J."/>
            <person name="Klute M.J."/>
            <person name="Kuo A."/>
            <person name="Lefebvre S.C."/>
            <person name="Maumus F."/>
            <person name="Mayer C."/>
            <person name="Miller J."/>
            <person name="Monier A."/>
            <person name="Salamov A."/>
            <person name="Young J."/>
            <person name="Aguilar M."/>
            <person name="Claverie J.M."/>
            <person name="Frickenhaus S."/>
            <person name="Gonzalez K."/>
            <person name="Herman E.K."/>
            <person name="Lin Y.C."/>
            <person name="Napier J."/>
            <person name="Ogata H."/>
            <person name="Sarno A.F."/>
            <person name="Shmutz J."/>
            <person name="Schroeder D."/>
            <person name="de Vargas C."/>
            <person name="Verret F."/>
            <person name="von Dassow P."/>
            <person name="Valentin K."/>
            <person name="Van de Peer Y."/>
            <person name="Wheeler G."/>
            <person name="Dacks J.B."/>
            <person name="Delwiche C.F."/>
            <person name="Dyhrman S.T."/>
            <person name="Glockner G."/>
            <person name="John U."/>
            <person name="Richards T."/>
            <person name="Worden A.Z."/>
            <person name="Zhang X."/>
            <person name="Grigoriev I.V."/>
            <person name="Allen A.E."/>
            <person name="Bidle K."/>
            <person name="Borodovsky M."/>
            <person name="Bowler C."/>
            <person name="Brownlee C."/>
            <person name="Cock J.M."/>
            <person name="Elias M."/>
            <person name="Gladyshev V.N."/>
            <person name="Groth M."/>
            <person name="Guda C."/>
            <person name="Hadaegh A."/>
            <person name="Iglesias-Rodriguez M.D."/>
            <person name="Jenkins J."/>
            <person name="Jones B.M."/>
            <person name="Lawson T."/>
            <person name="Leese F."/>
            <person name="Lindquist E."/>
            <person name="Lobanov A."/>
            <person name="Lomsadze A."/>
            <person name="Malik S.B."/>
            <person name="Marsh M.E."/>
            <person name="Mackinder L."/>
            <person name="Mock T."/>
            <person name="Mueller-Roeber B."/>
            <person name="Pagarete A."/>
            <person name="Parker M."/>
            <person name="Probert I."/>
            <person name="Quesneville H."/>
            <person name="Raines C."/>
            <person name="Rensing S.A."/>
            <person name="Riano-Pachon D.M."/>
            <person name="Richier S."/>
            <person name="Rokitta S."/>
            <person name="Shiraiwa Y."/>
            <person name="Soanes D.M."/>
            <person name="van der Giezen M."/>
            <person name="Wahlund T.M."/>
            <person name="Williams B."/>
            <person name="Wilson W."/>
            <person name="Wolfe G."/>
            <person name="Wurch L.L."/>
        </authorList>
    </citation>
    <scope>NUCLEOTIDE SEQUENCE</scope>
</reference>
<dbReference type="eggNOG" id="KOG0055">
    <property type="taxonomic scope" value="Eukaryota"/>
</dbReference>
<sequence>SGSGKSTLVALLERFYDPQRGAITLDGVDIRTLNLRWLRSQLGLVGQEPVLFEGTVAENIGYGKEGASQDEIEEAARAANAHGFVMDSLPDGYATQVGLRGGMLSGGQKQRVA</sequence>
<dbReference type="Gene3D" id="3.40.50.300">
    <property type="entry name" value="P-loop containing nucleotide triphosphate hydrolases"/>
    <property type="match status" value="1"/>
</dbReference>
<dbReference type="SUPFAM" id="SSF52540">
    <property type="entry name" value="P-loop containing nucleoside triphosphate hydrolases"/>
    <property type="match status" value="1"/>
</dbReference>
<feature type="domain" description="ABC transporter" evidence="1">
    <location>
        <begin position="1"/>
        <end position="113"/>
    </location>
</feature>
<reference evidence="2" key="2">
    <citation type="submission" date="2024-10" db="UniProtKB">
        <authorList>
            <consortium name="EnsemblProtists"/>
        </authorList>
    </citation>
    <scope>IDENTIFICATION</scope>
</reference>
<dbReference type="GO" id="GO:0016020">
    <property type="term" value="C:membrane"/>
    <property type="evidence" value="ECO:0007669"/>
    <property type="project" value="TreeGrafter"/>
</dbReference>
<dbReference type="GO" id="GO:0016887">
    <property type="term" value="F:ATP hydrolysis activity"/>
    <property type="evidence" value="ECO:0007669"/>
    <property type="project" value="InterPro"/>
</dbReference>
<dbReference type="EnsemblProtists" id="EOD26769">
    <property type="protein sequence ID" value="EOD26769"/>
    <property type="gene ID" value="EMIHUDRAFT_60513"/>
</dbReference>
<dbReference type="GeneID" id="17272316"/>
<dbReference type="InterPro" id="IPR027417">
    <property type="entry name" value="P-loop_NTPase"/>
</dbReference>
<protein>
    <recommendedName>
        <fullName evidence="1">ABC transporter domain-containing protein</fullName>
    </recommendedName>
</protein>
<dbReference type="GO" id="GO:0042626">
    <property type="term" value="F:ATPase-coupled transmembrane transporter activity"/>
    <property type="evidence" value="ECO:0007669"/>
    <property type="project" value="TreeGrafter"/>
</dbReference>
<dbReference type="STRING" id="2903.R1F0S5"/>
<dbReference type="RefSeq" id="XP_005779198.1">
    <property type="nucleotide sequence ID" value="XM_005779141.1"/>
</dbReference>
<proteinExistence type="predicted"/>
<dbReference type="HOGENOM" id="CLU_000604_88_0_1"/>
<dbReference type="Pfam" id="PF00005">
    <property type="entry name" value="ABC_tran"/>
    <property type="match status" value="1"/>
</dbReference>
<evidence type="ECO:0000259" key="1">
    <source>
        <dbReference type="Pfam" id="PF00005"/>
    </source>
</evidence>
<organism evidence="2 3">
    <name type="scientific">Emiliania huxleyi (strain CCMP1516)</name>
    <dbReference type="NCBI Taxonomy" id="280463"/>
    <lineage>
        <taxon>Eukaryota</taxon>
        <taxon>Haptista</taxon>
        <taxon>Haptophyta</taxon>
        <taxon>Prymnesiophyceae</taxon>
        <taxon>Isochrysidales</taxon>
        <taxon>Noelaerhabdaceae</taxon>
        <taxon>Emiliania</taxon>
    </lineage>
</organism>
<dbReference type="InterPro" id="IPR039421">
    <property type="entry name" value="Type_1_exporter"/>
</dbReference>
<dbReference type="PANTHER" id="PTHR24221:SF620">
    <property type="entry name" value="ABC TRANSMEMBRANE TYPE-1 DOMAIN-CONTAINING PROTEIN"/>
    <property type="match status" value="1"/>
</dbReference>
<keyword evidence="3" id="KW-1185">Reference proteome</keyword>
<dbReference type="Proteomes" id="UP000013827">
    <property type="component" value="Unassembled WGS sequence"/>
</dbReference>
<dbReference type="GO" id="GO:0005524">
    <property type="term" value="F:ATP binding"/>
    <property type="evidence" value="ECO:0007669"/>
    <property type="project" value="InterPro"/>
</dbReference>
<dbReference type="PANTHER" id="PTHR24221">
    <property type="entry name" value="ATP-BINDING CASSETTE SUB-FAMILY B"/>
    <property type="match status" value="1"/>
</dbReference>
<evidence type="ECO:0000313" key="2">
    <source>
        <dbReference type="EnsemblProtists" id="EOD26769"/>
    </source>
</evidence>
<name>A0A0D3JTD4_EMIH1</name>
<accession>A0A0D3JTD4</accession>
<evidence type="ECO:0000313" key="3">
    <source>
        <dbReference type="Proteomes" id="UP000013827"/>
    </source>
</evidence>
<dbReference type="KEGG" id="ehx:EMIHUDRAFT_60513"/>